<dbReference type="InterPro" id="IPR036397">
    <property type="entry name" value="RNaseH_sf"/>
</dbReference>
<evidence type="ECO:0000313" key="2">
    <source>
        <dbReference type="Proteomes" id="UP000257109"/>
    </source>
</evidence>
<proteinExistence type="predicted"/>
<reference evidence="1" key="1">
    <citation type="submission" date="2018-05" db="EMBL/GenBank/DDBJ databases">
        <title>Draft genome of Mucuna pruriens seed.</title>
        <authorList>
            <person name="Nnadi N.E."/>
            <person name="Vos R."/>
            <person name="Hasami M.H."/>
            <person name="Devisetty U.K."/>
            <person name="Aguiy J.C."/>
        </authorList>
    </citation>
    <scope>NUCLEOTIDE SEQUENCE [LARGE SCALE GENOMIC DNA]</scope>
    <source>
        <strain evidence="1">JCA_2017</strain>
    </source>
</reference>
<comment type="caution">
    <text evidence="1">The sequence shown here is derived from an EMBL/GenBank/DDBJ whole genome shotgun (WGS) entry which is preliminary data.</text>
</comment>
<dbReference type="PANTHER" id="PTHR42648">
    <property type="entry name" value="TRANSPOSASE, PUTATIVE-RELATED"/>
    <property type="match status" value="1"/>
</dbReference>
<dbReference type="PANTHER" id="PTHR42648:SF21">
    <property type="entry name" value="CYSTEINE-RICH RLK (RECEPTOR-LIKE PROTEIN KINASE) 8"/>
    <property type="match status" value="1"/>
</dbReference>
<gene>
    <name evidence="1" type="ORF">CR513_48602</name>
</gene>
<protein>
    <recommendedName>
        <fullName evidence="3">Integrase catalytic domain-containing protein</fullName>
    </recommendedName>
</protein>
<feature type="non-terminal residue" evidence="1">
    <location>
        <position position="1"/>
    </location>
</feature>
<dbReference type="OrthoDB" id="1751476at2759"/>
<dbReference type="InterPro" id="IPR039537">
    <property type="entry name" value="Retrotran_Ty1/copia-like"/>
</dbReference>
<dbReference type="SUPFAM" id="SSF53098">
    <property type="entry name" value="Ribonuclease H-like"/>
    <property type="match status" value="1"/>
</dbReference>
<dbReference type="AlphaFoldDB" id="A0A371F116"/>
<dbReference type="EMBL" id="QJKJ01011110">
    <property type="protein sequence ID" value="RDX71980.1"/>
    <property type="molecule type" value="Genomic_DNA"/>
</dbReference>
<dbReference type="GO" id="GO:0003676">
    <property type="term" value="F:nucleic acid binding"/>
    <property type="evidence" value="ECO:0007669"/>
    <property type="project" value="InterPro"/>
</dbReference>
<name>A0A371F116_MUCPR</name>
<dbReference type="Proteomes" id="UP000257109">
    <property type="component" value="Unassembled WGS sequence"/>
</dbReference>
<dbReference type="InterPro" id="IPR012337">
    <property type="entry name" value="RNaseH-like_sf"/>
</dbReference>
<dbReference type="Gene3D" id="3.30.420.10">
    <property type="entry name" value="Ribonuclease H-like superfamily/Ribonuclease H"/>
    <property type="match status" value="1"/>
</dbReference>
<keyword evidence="2" id="KW-1185">Reference proteome</keyword>
<accession>A0A371F116</accession>
<evidence type="ECO:0008006" key="3">
    <source>
        <dbReference type="Google" id="ProtNLM"/>
    </source>
</evidence>
<sequence length="98" mass="11541">MTILDGYELCFLPIMMSLLRCFLYSVKESKMKKVLALFQSKVIMGENFKMKTFKKNNILHNFSTSRTPQQHGVVERKNKSLQEMVRTMFNDNSSPKHF</sequence>
<organism evidence="1 2">
    <name type="scientific">Mucuna pruriens</name>
    <name type="common">Velvet bean</name>
    <name type="synonym">Dolichos pruriens</name>
    <dbReference type="NCBI Taxonomy" id="157652"/>
    <lineage>
        <taxon>Eukaryota</taxon>
        <taxon>Viridiplantae</taxon>
        <taxon>Streptophyta</taxon>
        <taxon>Embryophyta</taxon>
        <taxon>Tracheophyta</taxon>
        <taxon>Spermatophyta</taxon>
        <taxon>Magnoliopsida</taxon>
        <taxon>eudicotyledons</taxon>
        <taxon>Gunneridae</taxon>
        <taxon>Pentapetalae</taxon>
        <taxon>rosids</taxon>
        <taxon>fabids</taxon>
        <taxon>Fabales</taxon>
        <taxon>Fabaceae</taxon>
        <taxon>Papilionoideae</taxon>
        <taxon>50 kb inversion clade</taxon>
        <taxon>NPAAA clade</taxon>
        <taxon>indigoferoid/millettioid clade</taxon>
        <taxon>Phaseoleae</taxon>
        <taxon>Mucuna</taxon>
    </lineage>
</organism>
<evidence type="ECO:0000313" key="1">
    <source>
        <dbReference type="EMBL" id="RDX71980.1"/>
    </source>
</evidence>